<dbReference type="AlphaFoldDB" id="A0A5Q0H0B2"/>
<gene>
    <name evidence="2" type="ORF">EKG83_19290</name>
</gene>
<feature type="domain" description="VOC" evidence="1">
    <location>
        <begin position="4"/>
        <end position="132"/>
    </location>
</feature>
<dbReference type="PROSITE" id="PS51819">
    <property type="entry name" value="VOC"/>
    <property type="match status" value="1"/>
</dbReference>
<dbReference type="SUPFAM" id="SSF54593">
    <property type="entry name" value="Glyoxalase/Bleomycin resistance protein/Dihydroxybiphenyl dioxygenase"/>
    <property type="match status" value="1"/>
</dbReference>
<dbReference type="EMBL" id="CP034550">
    <property type="protein sequence ID" value="QFZ19294.1"/>
    <property type="molecule type" value="Genomic_DNA"/>
</dbReference>
<keyword evidence="2" id="KW-0223">Dioxygenase</keyword>
<dbReference type="GO" id="GO:0051213">
    <property type="term" value="F:dioxygenase activity"/>
    <property type="evidence" value="ECO:0007669"/>
    <property type="project" value="UniProtKB-KW"/>
</dbReference>
<organism evidence="2 3">
    <name type="scientific">Saccharothrix syringae</name>
    <name type="common">Nocardiopsis syringae</name>
    <dbReference type="NCBI Taxonomy" id="103733"/>
    <lineage>
        <taxon>Bacteria</taxon>
        <taxon>Bacillati</taxon>
        <taxon>Actinomycetota</taxon>
        <taxon>Actinomycetes</taxon>
        <taxon>Pseudonocardiales</taxon>
        <taxon>Pseudonocardiaceae</taxon>
        <taxon>Saccharothrix</taxon>
    </lineage>
</organism>
<evidence type="ECO:0000313" key="3">
    <source>
        <dbReference type="Proteomes" id="UP000325787"/>
    </source>
</evidence>
<keyword evidence="3" id="KW-1185">Reference proteome</keyword>
<evidence type="ECO:0000259" key="1">
    <source>
        <dbReference type="PROSITE" id="PS51819"/>
    </source>
</evidence>
<dbReference type="Proteomes" id="UP000325787">
    <property type="component" value="Chromosome"/>
</dbReference>
<dbReference type="Pfam" id="PF00903">
    <property type="entry name" value="Glyoxalase"/>
    <property type="match status" value="1"/>
</dbReference>
<sequence length="136" mass="15221">MRFSVHHTAISAVDMDESIRFYGELGFEVALRHRDPAGEFEIAHLKLDGTFLEIFWYRSRQDAPATAGALATDLPRVGVKHLGLRVGSIREAKEFLERRGLASGIEVREGVTGVTYFFVKDPSGILLEFVQDDRGL</sequence>
<accession>A0A5Q0H0B2</accession>
<dbReference type="RefSeq" id="WP_033434606.1">
    <property type="nucleotide sequence ID" value="NZ_CP034550.1"/>
</dbReference>
<dbReference type="InterPro" id="IPR037523">
    <property type="entry name" value="VOC_core"/>
</dbReference>
<dbReference type="InterPro" id="IPR029068">
    <property type="entry name" value="Glyas_Bleomycin-R_OHBP_Dase"/>
</dbReference>
<proteinExistence type="predicted"/>
<evidence type="ECO:0000313" key="2">
    <source>
        <dbReference type="EMBL" id="QFZ19294.1"/>
    </source>
</evidence>
<name>A0A5Q0H0B2_SACSY</name>
<reference evidence="3" key="1">
    <citation type="journal article" date="2021" name="Curr. Microbiol.">
        <title>Complete genome of nocamycin-producing strain Saccharothrix syringae NRRL B-16468 reveals the biosynthetic potential for secondary metabolites.</title>
        <authorList>
            <person name="Mo X."/>
            <person name="Yang S."/>
        </authorList>
    </citation>
    <scope>NUCLEOTIDE SEQUENCE [LARGE SCALE GENOMIC DNA]</scope>
    <source>
        <strain evidence="3">ATCC 51364 / DSM 43886 / JCM 6844 / KCTC 9398 / NBRC 14523 / NRRL B-16468 / INA 2240</strain>
    </source>
</reference>
<dbReference type="InterPro" id="IPR004360">
    <property type="entry name" value="Glyas_Fos-R_dOase_dom"/>
</dbReference>
<keyword evidence="2" id="KW-0560">Oxidoreductase</keyword>
<dbReference type="OrthoDB" id="5242400at2"/>
<protein>
    <submittedName>
        <fullName evidence="2">Glyoxalase/bleomycin resistance/dioxygenase family protein</fullName>
    </submittedName>
</protein>
<dbReference type="KEGG" id="ssyi:EKG83_19290"/>
<dbReference type="Gene3D" id="3.10.180.10">
    <property type="entry name" value="2,3-Dihydroxybiphenyl 1,2-Dioxygenase, domain 1"/>
    <property type="match status" value="1"/>
</dbReference>